<proteinExistence type="predicted"/>
<protein>
    <submittedName>
        <fullName evidence="3">Inosine/guanosine kinase</fullName>
    </submittedName>
</protein>
<reference evidence="4" key="1">
    <citation type="journal article" date="2019" name="Int. J. Syst. Evol. Microbiol.">
        <title>Halobacteriovorax valvorus sp. nov., a novel prokaryotic predator isolated from coastal seawater of China.</title>
        <authorList>
            <person name="Chen M.-X."/>
        </authorList>
    </citation>
    <scope>NUCLEOTIDE SEQUENCE [LARGE SCALE GENOMIC DNA]</scope>
    <source>
        <strain evidence="4">BL9</strain>
    </source>
</reference>
<organism evidence="3 4">
    <name type="scientific">Halobacteriovorax vibrionivorans</name>
    <dbReference type="NCBI Taxonomy" id="2152716"/>
    <lineage>
        <taxon>Bacteria</taxon>
        <taxon>Pseudomonadati</taxon>
        <taxon>Bdellovibrionota</taxon>
        <taxon>Bacteriovoracia</taxon>
        <taxon>Bacteriovoracales</taxon>
        <taxon>Halobacteriovoraceae</taxon>
        <taxon>Halobacteriovorax</taxon>
    </lineage>
</organism>
<dbReference type="InterPro" id="IPR029056">
    <property type="entry name" value="Ribokinase-like"/>
</dbReference>
<dbReference type="SUPFAM" id="SSF53613">
    <property type="entry name" value="Ribokinase-like"/>
    <property type="match status" value="1"/>
</dbReference>
<evidence type="ECO:0000313" key="3">
    <source>
        <dbReference type="EMBL" id="RZF20768.1"/>
    </source>
</evidence>
<keyword evidence="4" id="KW-1185">Reference proteome</keyword>
<evidence type="ECO:0000256" key="2">
    <source>
        <dbReference type="ARBA" id="ARBA00022777"/>
    </source>
</evidence>
<dbReference type="RefSeq" id="WP_115362912.1">
    <property type="nucleotide sequence ID" value="NZ_QDKL01000003.1"/>
</dbReference>
<dbReference type="EMBL" id="QDKL01000003">
    <property type="protein sequence ID" value="RZF20768.1"/>
    <property type="molecule type" value="Genomic_DNA"/>
</dbReference>
<dbReference type="PANTHER" id="PTHR43085">
    <property type="entry name" value="HEXOKINASE FAMILY MEMBER"/>
    <property type="match status" value="1"/>
</dbReference>
<dbReference type="PANTHER" id="PTHR43085:SF37">
    <property type="entry name" value="GUANOSINE-INOSINE KINASE"/>
    <property type="match status" value="1"/>
</dbReference>
<name>A0ABY0ICU2_9BACT</name>
<evidence type="ECO:0000313" key="4">
    <source>
        <dbReference type="Proteomes" id="UP000443582"/>
    </source>
</evidence>
<keyword evidence="1" id="KW-0808">Transferase</keyword>
<dbReference type="GO" id="GO:0016301">
    <property type="term" value="F:kinase activity"/>
    <property type="evidence" value="ECO:0007669"/>
    <property type="project" value="UniProtKB-KW"/>
</dbReference>
<dbReference type="InterPro" id="IPR050306">
    <property type="entry name" value="PfkB_Carbo_kinase"/>
</dbReference>
<accession>A0ABY0ICU2</accession>
<dbReference type="Gene3D" id="3.40.1190.20">
    <property type="match status" value="1"/>
</dbReference>
<evidence type="ECO:0000256" key="1">
    <source>
        <dbReference type="ARBA" id="ARBA00022679"/>
    </source>
</evidence>
<comment type="caution">
    <text evidence="3">The sequence shown here is derived from an EMBL/GenBank/DDBJ whole genome shotgun (WGS) entry which is preliminary data.</text>
</comment>
<gene>
    <name evidence="3" type="ORF">DAY19_12340</name>
</gene>
<keyword evidence="2 3" id="KW-0418">Kinase</keyword>
<sequence>MRFPGKRRSKHYFPVSAKGRLSFETDFNSKENVYIVGIDQLLVDIEIDAPTDLLKRYKLSPGESYILPDHIVEELYQDCLENDKILGQYAGGAVGNTLHNYSVLSDDQSFALGTICENIKVGDYAFKYICSTSSKVDFSYLQPCKGQMARAICMITPDKERTFAIGKGIMNQLDESFIPYELIKNSSALLVTAFLLRDHSAPLFKATLKAVSIAKKYKVPVVFALGTSSLIEENRDFFFDFVKENVNVLAMNRQEAHALLGIDDPLLIGQAVLDITDLALITDGDQGLYMASWACKQKARETKDKLHSKSIENYNQFEYSRGQLKEHCKEPIKIYSHINPFMGGPESIENTNGAGDAALAAILHDISANVYHRKLLPHSIKHDGTYLTYSSIHQLCKYANRTSYEVLKQKSPRLSRNLPVKEQSLEESYWDM</sequence>
<dbReference type="Proteomes" id="UP000443582">
    <property type="component" value="Unassembled WGS sequence"/>
</dbReference>
<dbReference type="NCBIfam" id="NF011655">
    <property type="entry name" value="PRK15074.1"/>
    <property type="match status" value="1"/>
</dbReference>